<accession>A0AAE1IAH6</accession>
<sequence length="372" mass="41109">MQSERSMEFFAGLMNPANTHSVQIKRMCSDKTIRAEVNAISSLKHPTSTGPRPSEALGNVIKSDNAPRFLRDILKQINPSMREAFGNLSSLPVGISFLPEVAGSGKSYMEIAIIFSQFGSCKESVQPADAKPDEVKILYFLNNNAGVETFTNRLVETYNQLGIENSPPVIRLDPMGSEVKSGMKGTTRRTYEEAFGQSEAEKDNENASIKNQFLATHALNEILLGIHNAYDNTRKATRFIVMSYASKELVGHLGKVESGEGLDDDSKSMFKAEFKSLYEDFLIDFHETVVTTPVGASNFAFRQSFRPDIVILDEAGTMRELTTLIPIAFLSPKAWIVTGDIAQKPPYISMKHDLGAGKISSTFPSNVKQRTF</sequence>
<dbReference type="GO" id="GO:0016604">
    <property type="term" value="C:nuclear body"/>
    <property type="evidence" value="ECO:0007669"/>
    <property type="project" value="TreeGrafter"/>
</dbReference>
<dbReference type="GeneID" id="87922928"/>
<dbReference type="PANTHER" id="PTHR10887">
    <property type="entry name" value="DNA2/NAM7 HELICASE FAMILY"/>
    <property type="match status" value="1"/>
</dbReference>
<dbReference type="AlphaFoldDB" id="A0AAE1IAH6"/>
<dbReference type="Proteomes" id="UP001273209">
    <property type="component" value="Unassembled WGS sequence"/>
</dbReference>
<reference evidence="2" key="1">
    <citation type="submission" date="2023-11" db="EMBL/GenBank/DDBJ databases">
        <title>The genome sequences of three competitors of mushroom-forming fungi.</title>
        <authorList>
            <person name="Beijen E."/>
            <person name="Ohm R.A."/>
        </authorList>
    </citation>
    <scope>NUCLEOTIDE SEQUENCE</scope>
    <source>
        <strain evidence="2">CBS 100526</strain>
    </source>
</reference>
<proteinExistence type="predicted"/>
<dbReference type="InterPro" id="IPR041677">
    <property type="entry name" value="DNA2/NAM7_AAA_11"/>
</dbReference>
<organism evidence="2 3">
    <name type="scientific">Trichoderma aggressivum f. europaeum</name>
    <dbReference type="NCBI Taxonomy" id="173218"/>
    <lineage>
        <taxon>Eukaryota</taxon>
        <taxon>Fungi</taxon>
        <taxon>Dikarya</taxon>
        <taxon>Ascomycota</taxon>
        <taxon>Pezizomycotina</taxon>
        <taxon>Sordariomycetes</taxon>
        <taxon>Hypocreomycetidae</taxon>
        <taxon>Hypocreales</taxon>
        <taxon>Hypocreaceae</taxon>
        <taxon>Trichoderma</taxon>
    </lineage>
</organism>
<evidence type="ECO:0000259" key="1">
    <source>
        <dbReference type="Pfam" id="PF13086"/>
    </source>
</evidence>
<dbReference type="PANTHER" id="PTHR10887:SF495">
    <property type="entry name" value="HELICASE SENATAXIN ISOFORM X1-RELATED"/>
    <property type="match status" value="1"/>
</dbReference>
<dbReference type="SUPFAM" id="SSF52540">
    <property type="entry name" value="P-loop containing nucleoside triphosphate hydrolases"/>
    <property type="match status" value="1"/>
</dbReference>
<evidence type="ECO:0000313" key="2">
    <source>
        <dbReference type="EMBL" id="KAK4066134.1"/>
    </source>
</evidence>
<evidence type="ECO:0000313" key="3">
    <source>
        <dbReference type="Proteomes" id="UP001273209"/>
    </source>
</evidence>
<feature type="domain" description="DNA2/NAM7 helicase helicase" evidence="1">
    <location>
        <begin position="103"/>
        <end position="348"/>
    </location>
</feature>
<name>A0AAE1IAH6_9HYPO</name>
<dbReference type="GO" id="GO:0004386">
    <property type="term" value="F:helicase activity"/>
    <property type="evidence" value="ECO:0007669"/>
    <property type="project" value="InterPro"/>
</dbReference>
<dbReference type="GO" id="GO:0006369">
    <property type="term" value="P:termination of RNA polymerase II transcription"/>
    <property type="evidence" value="ECO:0007669"/>
    <property type="project" value="TreeGrafter"/>
</dbReference>
<dbReference type="Pfam" id="PF13086">
    <property type="entry name" value="AAA_11"/>
    <property type="match status" value="1"/>
</dbReference>
<dbReference type="InterPro" id="IPR045055">
    <property type="entry name" value="DNA2/NAM7-like"/>
</dbReference>
<protein>
    <recommendedName>
        <fullName evidence="1">DNA2/NAM7 helicase helicase domain-containing protein</fullName>
    </recommendedName>
</protein>
<keyword evidence="3" id="KW-1185">Reference proteome</keyword>
<gene>
    <name evidence="2" type="ORF">Triagg1_8202</name>
</gene>
<dbReference type="Gene3D" id="3.40.50.300">
    <property type="entry name" value="P-loop containing nucleotide triphosphate hydrolases"/>
    <property type="match status" value="1"/>
</dbReference>
<dbReference type="EMBL" id="JAWRVG010000039">
    <property type="protein sequence ID" value="KAK4066134.1"/>
    <property type="molecule type" value="Genomic_DNA"/>
</dbReference>
<dbReference type="GO" id="GO:0001147">
    <property type="term" value="F:transcription termination site sequence-specific DNA binding"/>
    <property type="evidence" value="ECO:0007669"/>
    <property type="project" value="TreeGrafter"/>
</dbReference>
<comment type="caution">
    <text evidence="2">The sequence shown here is derived from an EMBL/GenBank/DDBJ whole genome shotgun (WGS) entry which is preliminary data.</text>
</comment>
<dbReference type="RefSeq" id="XP_062752831.1">
    <property type="nucleotide sequence ID" value="XM_062903023.1"/>
</dbReference>
<dbReference type="InterPro" id="IPR027417">
    <property type="entry name" value="P-loop_NTPase"/>
</dbReference>